<dbReference type="PANTHER" id="PTHR43053">
    <property type="entry name" value="GLYCOSIDASE FAMILY 31"/>
    <property type="match status" value="1"/>
</dbReference>
<protein>
    <recommendedName>
        <fullName evidence="2">alpha-galactosidase</fullName>
        <ecNumber evidence="2">3.2.1.22</ecNumber>
    </recommendedName>
</protein>
<comment type="catalytic activity">
    <reaction evidence="1">
        <text>Hydrolysis of terminal, non-reducing alpha-D-galactose residues in alpha-D-galactosides, including galactose oligosaccharides, galactomannans and galactolipids.</text>
        <dbReference type="EC" id="3.2.1.22"/>
    </reaction>
</comment>
<dbReference type="InterPro" id="IPR002252">
    <property type="entry name" value="Glyco_hydro_36"/>
</dbReference>
<dbReference type="PANTHER" id="PTHR43053:SF3">
    <property type="entry name" value="ALPHA-GALACTOSIDASE C-RELATED"/>
    <property type="match status" value="1"/>
</dbReference>
<dbReference type="InterPro" id="IPR013785">
    <property type="entry name" value="Aldolase_TIM"/>
</dbReference>
<feature type="domain" description="Glycosyl hydrolase family 36 N-terminal" evidence="6">
    <location>
        <begin position="57"/>
        <end position="255"/>
    </location>
</feature>
<keyword evidence="4" id="KW-0326">Glycosidase</keyword>
<dbReference type="EC" id="3.2.1.22" evidence="2"/>
<dbReference type="Gene3D" id="2.60.40.1180">
    <property type="entry name" value="Golgi alpha-mannosidase II"/>
    <property type="match status" value="1"/>
</dbReference>
<sequence length="711" mass="78470">MLFPDPDATKQRRTTLLLQQVADELPAVMWCGVSPGPDGVAWSAAHGQRAACAEAAVPLLPEHWRGWYGRPGLSGHRLADGTGTPPGGRDWAPSFTLDSARAEGPVLTLRAKDDTAGLGLVTEVESLPGGALRIRHALTNTGVAPYVVDHLDVVVPVSPQAREGLDFSGRLLHERTPQRREVVDGLWLRENRQGRTGHDAATLNIVGIPGFGFATGHVWGVHVGWSGNHIHRTELRDGVLTIGGGELLLPGEMVLAQDESYRTPWVYIVASDEGLDGLAARFHDYLRSRPGHPASPRPVNFNVWEAVKFRHDQAELIELAEEAAEMGAERYVLDDGWYHGRRSDLAGLGDWWVDESVFPDGLGPLVSRVRQLGMEFGLWVEPEMINPDSDLYRAHPDWVLSTGSRIPLLRRNQLVLDLSRPEVVHYLLERIDTLLTEYDISYVKWDFNRAVLDGGSGRISGGPAVHAQTLAYYGLLDELRRRHPRVEWESCSAGGARIDLEVLQRVERVWTSDMTDAVDRHSIQRWTGQLLPPEYLGAHVAAPFSMYSGRYTPLDFRSATAFFGHFGIEWDIREASAEDRAVLKGWVELYKEHRTLLHSGRVVRGDDSDDRAWTHGVVAGDRTAALMAYVQFEDGLNTTPARLTVPGLLPDKEYRIHAVRPAAQVTVSRADDIPALPEDGALLSGAALAQVGVTMPTLCPLQIVLLHVEAV</sequence>
<dbReference type="EMBL" id="CP012949">
    <property type="protein sequence ID" value="ANB10626.1"/>
    <property type="molecule type" value="Genomic_DNA"/>
</dbReference>
<evidence type="ECO:0000313" key="8">
    <source>
        <dbReference type="Proteomes" id="UP000076720"/>
    </source>
</evidence>
<reference evidence="7 8" key="2">
    <citation type="journal article" date="2016" name="Genome Announc.">
        <title>Complete Genome Sequence of Streptomyces ambofaciens DSM 40697, a Paradigm for Genome Plasticity Studies.</title>
        <authorList>
            <person name="Thibessard A."/>
            <person name="Leblond P."/>
        </authorList>
    </citation>
    <scope>NUCLEOTIDE SEQUENCE [LARGE SCALE GENOMIC DNA]</scope>
    <source>
        <strain evidence="7 8">DSM 40697</strain>
    </source>
</reference>
<dbReference type="InterPro" id="IPR050985">
    <property type="entry name" value="Alpha-glycosidase_related"/>
</dbReference>
<dbReference type="InterPro" id="IPR031705">
    <property type="entry name" value="Glyco_hydro_36_C"/>
</dbReference>
<dbReference type="Pfam" id="PF02065">
    <property type="entry name" value="Melibiase"/>
    <property type="match status" value="1"/>
</dbReference>
<proteinExistence type="predicted"/>
<dbReference type="Pfam" id="PF16875">
    <property type="entry name" value="Glyco_hydro_36N"/>
    <property type="match status" value="1"/>
</dbReference>
<evidence type="ECO:0000256" key="1">
    <source>
        <dbReference type="ARBA" id="ARBA00001255"/>
    </source>
</evidence>
<evidence type="ECO:0000259" key="6">
    <source>
        <dbReference type="Pfam" id="PF16875"/>
    </source>
</evidence>
<dbReference type="InterPro" id="IPR031704">
    <property type="entry name" value="Glyco_hydro_36_N"/>
</dbReference>
<dbReference type="Pfam" id="PF16874">
    <property type="entry name" value="Glyco_hydro_36C"/>
    <property type="match status" value="1"/>
</dbReference>
<dbReference type="RefSeq" id="WP_063484223.1">
    <property type="nucleotide sequence ID" value="NZ_CP012949.1"/>
</dbReference>
<dbReference type="SUPFAM" id="SSF51445">
    <property type="entry name" value="(Trans)glycosidases"/>
    <property type="match status" value="1"/>
</dbReference>
<feature type="domain" description="Glycosyl hydrolase family 36 C-terminal" evidence="5">
    <location>
        <begin position="617"/>
        <end position="697"/>
    </location>
</feature>
<evidence type="ECO:0000313" key="7">
    <source>
        <dbReference type="EMBL" id="ANB10626.1"/>
    </source>
</evidence>
<organism evidence="7 8">
    <name type="scientific">Streptomyces ambofaciens</name>
    <dbReference type="NCBI Taxonomy" id="1889"/>
    <lineage>
        <taxon>Bacteria</taxon>
        <taxon>Bacillati</taxon>
        <taxon>Actinomycetota</taxon>
        <taxon>Actinomycetes</taxon>
        <taxon>Kitasatosporales</taxon>
        <taxon>Streptomycetaceae</taxon>
        <taxon>Streptomyces</taxon>
    </lineage>
</organism>
<dbReference type="InterPro" id="IPR013780">
    <property type="entry name" value="Glyco_hydro_b"/>
</dbReference>
<evidence type="ECO:0000256" key="4">
    <source>
        <dbReference type="ARBA" id="ARBA00023295"/>
    </source>
</evidence>
<dbReference type="InterPro" id="IPR017853">
    <property type="entry name" value="GH"/>
</dbReference>
<evidence type="ECO:0000256" key="2">
    <source>
        <dbReference type="ARBA" id="ARBA00012755"/>
    </source>
</evidence>
<accession>A0ABN4PGP0</accession>
<keyword evidence="3" id="KW-0378">Hydrolase</keyword>
<name>A0ABN4PGP0_STRAM</name>
<evidence type="ECO:0000259" key="5">
    <source>
        <dbReference type="Pfam" id="PF16874"/>
    </source>
</evidence>
<dbReference type="Proteomes" id="UP000076720">
    <property type="component" value="Chromosome"/>
</dbReference>
<dbReference type="PRINTS" id="PR00743">
    <property type="entry name" value="GLHYDRLASE36"/>
</dbReference>
<evidence type="ECO:0000256" key="3">
    <source>
        <dbReference type="ARBA" id="ARBA00022801"/>
    </source>
</evidence>
<dbReference type="Gene3D" id="3.20.20.70">
    <property type="entry name" value="Aldolase class I"/>
    <property type="match status" value="1"/>
</dbReference>
<gene>
    <name evidence="7" type="ORF">SAM40697_6673</name>
</gene>
<reference evidence="8" key="1">
    <citation type="submission" date="2015-10" db="EMBL/GenBank/DDBJ databases">
        <title>Complete genome sequence of Streptomyces ambofaciens DSM 40697.</title>
        <authorList>
            <person name="Thibessard A."/>
            <person name="Leblond P."/>
        </authorList>
    </citation>
    <scope>NUCLEOTIDE SEQUENCE [LARGE SCALE GENOMIC DNA]</scope>
    <source>
        <strain evidence="8">DSM 40697</strain>
    </source>
</reference>
<keyword evidence="8" id="KW-1185">Reference proteome</keyword>
<dbReference type="InterPro" id="IPR038417">
    <property type="entry name" value="Alpga-gal_N_sf"/>
</dbReference>
<dbReference type="Gene3D" id="2.70.98.60">
    <property type="entry name" value="alpha-galactosidase from lactobacil brevis"/>
    <property type="match status" value="1"/>
</dbReference>
<dbReference type="CDD" id="cd14791">
    <property type="entry name" value="GH36"/>
    <property type="match status" value="1"/>
</dbReference>